<accession>A0ABQ8Z450</accession>
<dbReference type="InterPro" id="IPR011333">
    <property type="entry name" value="SKP1/BTB/POZ_sf"/>
</dbReference>
<dbReference type="Gene3D" id="2.130.10.30">
    <property type="entry name" value="Regulator of chromosome condensation 1/beta-lactamase-inhibitor protein II"/>
    <property type="match status" value="2"/>
</dbReference>
<name>A0ABQ8Z450_9EUKA</name>
<dbReference type="Gene3D" id="3.30.710.10">
    <property type="entry name" value="Potassium Channel Kv1.1, Chain A"/>
    <property type="match status" value="1"/>
</dbReference>
<dbReference type="InterPro" id="IPR051553">
    <property type="entry name" value="Ran_GTPase-activating"/>
</dbReference>
<dbReference type="InterPro" id="IPR009091">
    <property type="entry name" value="RCC1/BLIP-II"/>
</dbReference>
<reference evidence="2" key="1">
    <citation type="submission" date="2022-08" db="EMBL/GenBank/DDBJ databases">
        <title>Novel sulfate-reducing endosymbionts in the free-living metamonad Anaeramoeba.</title>
        <authorList>
            <person name="Jerlstrom-Hultqvist J."/>
            <person name="Cepicka I."/>
            <person name="Gallot-Lavallee L."/>
            <person name="Salas-Leiva D."/>
            <person name="Curtis B.A."/>
            <person name="Zahonova K."/>
            <person name="Pipaliya S."/>
            <person name="Dacks J."/>
            <person name="Roger A.J."/>
        </authorList>
    </citation>
    <scope>NUCLEOTIDE SEQUENCE</scope>
    <source>
        <strain evidence="2">Schooner1</strain>
    </source>
</reference>
<evidence type="ECO:0000313" key="2">
    <source>
        <dbReference type="EMBL" id="KAJ6251500.1"/>
    </source>
</evidence>
<dbReference type="EMBL" id="JAOAOG010000058">
    <property type="protein sequence ID" value="KAJ6251500.1"/>
    <property type="molecule type" value="Genomic_DNA"/>
</dbReference>
<evidence type="ECO:0000313" key="3">
    <source>
        <dbReference type="Proteomes" id="UP001150062"/>
    </source>
</evidence>
<evidence type="ECO:0000259" key="1">
    <source>
        <dbReference type="PROSITE" id="PS50097"/>
    </source>
</evidence>
<gene>
    <name evidence="2" type="ORF">M0813_14942</name>
</gene>
<dbReference type="InterPro" id="IPR000210">
    <property type="entry name" value="BTB/POZ_dom"/>
</dbReference>
<protein>
    <submittedName>
        <fullName evidence="2">Btk-binding protein-related</fullName>
    </submittedName>
</protein>
<dbReference type="SUPFAM" id="SSF50985">
    <property type="entry name" value="RCC1/BLIP-II"/>
    <property type="match status" value="1"/>
</dbReference>
<organism evidence="2 3">
    <name type="scientific">Anaeramoeba flamelloides</name>
    <dbReference type="NCBI Taxonomy" id="1746091"/>
    <lineage>
        <taxon>Eukaryota</taxon>
        <taxon>Metamonada</taxon>
        <taxon>Anaeramoebidae</taxon>
        <taxon>Anaeramoeba</taxon>
    </lineage>
</organism>
<sequence length="508" mass="58795">MEKQKNTDTVYFSAKKNIYDFLTDNSNLPNWSQLKECKDPVKVLSGNQRNALVFKKNNKLEMFQKTGTSKITYSFPNEKIVDISAGYQTNCVLTNKGNVYSLASCHWVEHDNSEDSSEDFLIEVPVNDSEDCTYEKPLLVDFFPKNGLFVKKINQGSIANFFLCSNNQLYGSGYNKKDGNLYSCGVHEHNGHDGEKLIFTQIREFKDKKIIKISLGCAQTLAFTSENELYGWGLNKDEEPTNQFELSTNKWNNPRKIDLPSGFQILNSNNVDITSGLCINYIYNSHSSCIVEDFETFYNQGKFTDHLLFDKYPVHKLLLELRTNLNIKQVEKIFKEKASLIKEDIDVFLKWVYCDQINNETILQEMFNSLNLNFSQLNTLEQDLLKFYKDEDSKDFNILVQLDDEEDDDEAGEAEELPVHKFILLARCGLFREMFHNINENDNEIKQIKDYSGKSIESLEIFIQYLYTNKIELTADDDPILIHEELSDVVEYYQLGSSSNFFSELNNI</sequence>
<dbReference type="PANTHER" id="PTHR45982:SF1">
    <property type="entry name" value="REGULATOR OF CHROMOSOME CONDENSATION"/>
    <property type="match status" value="1"/>
</dbReference>
<dbReference type="PANTHER" id="PTHR45982">
    <property type="entry name" value="REGULATOR OF CHROMOSOME CONDENSATION"/>
    <property type="match status" value="1"/>
</dbReference>
<proteinExistence type="predicted"/>
<dbReference type="PROSITE" id="PS50097">
    <property type="entry name" value="BTB"/>
    <property type="match status" value="1"/>
</dbReference>
<dbReference type="CDD" id="cd18186">
    <property type="entry name" value="BTB_POZ_ZBTB_KLHL-like"/>
    <property type="match status" value="1"/>
</dbReference>
<dbReference type="SUPFAM" id="SSF54695">
    <property type="entry name" value="POZ domain"/>
    <property type="match status" value="1"/>
</dbReference>
<dbReference type="Proteomes" id="UP001150062">
    <property type="component" value="Unassembled WGS sequence"/>
</dbReference>
<keyword evidence="3" id="KW-1185">Reference proteome</keyword>
<comment type="caution">
    <text evidence="2">The sequence shown here is derived from an EMBL/GenBank/DDBJ whole genome shotgun (WGS) entry which is preliminary data.</text>
</comment>
<feature type="domain" description="BTB" evidence="1">
    <location>
        <begin position="394"/>
        <end position="475"/>
    </location>
</feature>
<dbReference type="Pfam" id="PF00651">
    <property type="entry name" value="BTB"/>
    <property type="match status" value="1"/>
</dbReference>